<evidence type="ECO:0000313" key="2">
    <source>
        <dbReference type="EMBL" id="KKQ78536.1"/>
    </source>
</evidence>
<feature type="domain" description="NAD-dependent epimerase/dehydratase" evidence="1">
    <location>
        <begin position="3"/>
        <end position="167"/>
    </location>
</feature>
<evidence type="ECO:0000259" key="1">
    <source>
        <dbReference type="Pfam" id="PF01370"/>
    </source>
</evidence>
<dbReference type="InterPro" id="IPR050177">
    <property type="entry name" value="Lipid_A_modif_metabolic_enz"/>
</dbReference>
<proteinExistence type="predicted"/>
<dbReference type="Pfam" id="PF01370">
    <property type="entry name" value="Epimerase"/>
    <property type="match status" value="1"/>
</dbReference>
<reference evidence="2 3" key="1">
    <citation type="journal article" date="2015" name="Nature">
        <title>rRNA introns, odd ribosomes, and small enigmatic genomes across a large radiation of phyla.</title>
        <authorList>
            <person name="Brown C.T."/>
            <person name="Hug L.A."/>
            <person name="Thomas B.C."/>
            <person name="Sharon I."/>
            <person name="Castelle C.J."/>
            <person name="Singh A."/>
            <person name="Wilkins M.J."/>
            <person name="Williams K.H."/>
            <person name="Banfield J.F."/>
        </authorList>
    </citation>
    <scope>NUCLEOTIDE SEQUENCE [LARGE SCALE GENOMIC DNA]</scope>
</reference>
<gene>
    <name evidence="2" type="ORF">US99_C0018G0014</name>
</gene>
<dbReference type="AlphaFoldDB" id="A0A0G0NN60"/>
<protein>
    <submittedName>
        <fullName evidence="2">UDP-glucuronate 4-epimerase</fullName>
    </submittedName>
</protein>
<dbReference type="InterPro" id="IPR001509">
    <property type="entry name" value="Epimerase_deHydtase"/>
</dbReference>
<dbReference type="EMBL" id="LBVC01000018">
    <property type="protein sequence ID" value="KKQ78536.1"/>
    <property type="molecule type" value="Genomic_DNA"/>
</dbReference>
<dbReference type="CDD" id="cd08946">
    <property type="entry name" value="SDR_e"/>
    <property type="match status" value="1"/>
</dbReference>
<dbReference type="Proteomes" id="UP000034324">
    <property type="component" value="Unassembled WGS sequence"/>
</dbReference>
<accession>A0A0G0NN60</accession>
<evidence type="ECO:0000313" key="3">
    <source>
        <dbReference type="Proteomes" id="UP000034324"/>
    </source>
</evidence>
<comment type="caution">
    <text evidence="2">The sequence shown here is derived from an EMBL/GenBank/DDBJ whole genome shotgun (WGS) entry which is preliminary data.</text>
</comment>
<dbReference type="SUPFAM" id="SSF51735">
    <property type="entry name" value="NAD(P)-binding Rossmann-fold domains"/>
    <property type="match status" value="1"/>
</dbReference>
<name>A0A0G0NN60_9BACT</name>
<organism evidence="2 3">
    <name type="scientific">Candidatus Daviesbacteria bacterium GW2011_GWF2_38_6</name>
    <dbReference type="NCBI Taxonomy" id="1618432"/>
    <lineage>
        <taxon>Bacteria</taxon>
        <taxon>Candidatus Daviesiibacteriota</taxon>
    </lineage>
</organism>
<sequence length="236" mass="26529">MKIFITGDKGYLGSEFVKRFGDDYEIIGFNKRDGEDITDYESLKTKMRSCKQVVHLAAIPKPVEGIPFEEYVATNVGGTLNVVKAAVENGVRRVIYASSTTIYGIERGIPFKTTIKEDQPFVSQYLSAEDLSCRDVDLSYHISKVMAEQILAWYGLNKKIQTVALRFGPINKVFLGTSVTINNATQAIKLVLDYLGECWYEAFSIVDELPHIDISKAKNILGYNPEKPNYSPEQIH</sequence>
<dbReference type="Gene3D" id="3.40.50.720">
    <property type="entry name" value="NAD(P)-binding Rossmann-like Domain"/>
    <property type="match status" value="1"/>
</dbReference>
<dbReference type="InterPro" id="IPR036291">
    <property type="entry name" value="NAD(P)-bd_dom_sf"/>
</dbReference>
<dbReference type="PANTHER" id="PTHR43245">
    <property type="entry name" value="BIFUNCTIONAL POLYMYXIN RESISTANCE PROTEIN ARNA"/>
    <property type="match status" value="1"/>
</dbReference>